<dbReference type="GO" id="GO:0003755">
    <property type="term" value="F:peptidyl-prolyl cis-trans isomerase activity"/>
    <property type="evidence" value="ECO:0007669"/>
    <property type="project" value="UniProtKB-EC"/>
</dbReference>
<sequence length="152" mass="16981">MKTCYLAILVLFFISCGSDDENCQTKDYRESNDQEIQDYLEANNLDAEKSNSGLYYIVEEEGTGAQPSRSSRVRVNYKGYFLNGNVFDQNNDITFGLQQVIPGWTEGFTNFKEGGSGQLLIPSQLAYGPCNYNTIPGGSVLVFDIELLEVIE</sequence>
<evidence type="ECO:0000259" key="7">
    <source>
        <dbReference type="PROSITE" id="PS50059"/>
    </source>
</evidence>
<gene>
    <name evidence="8" type="ORF">ACFOS1_06210</name>
</gene>
<proteinExistence type="inferred from homology"/>
<dbReference type="PROSITE" id="PS50059">
    <property type="entry name" value="FKBP_PPIASE"/>
    <property type="match status" value="1"/>
</dbReference>
<feature type="domain" description="PPIase FKBP-type" evidence="7">
    <location>
        <begin position="70"/>
        <end position="151"/>
    </location>
</feature>
<keyword evidence="9" id="KW-1185">Reference proteome</keyword>
<dbReference type="SUPFAM" id="SSF54534">
    <property type="entry name" value="FKBP-like"/>
    <property type="match status" value="1"/>
</dbReference>
<evidence type="ECO:0000256" key="3">
    <source>
        <dbReference type="ARBA" id="ARBA00023110"/>
    </source>
</evidence>
<dbReference type="Pfam" id="PF00254">
    <property type="entry name" value="FKBP_C"/>
    <property type="match status" value="1"/>
</dbReference>
<evidence type="ECO:0000256" key="4">
    <source>
        <dbReference type="ARBA" id="ARBA00023235"/>
    </source>
</evidence>
<dbReference type="InterPro" id="IPR046357">
    <property type="entry name" value="PPIase_dom_sf"/>
</dbReference>
<comment type="catalytic activity">
    <reaction evidence="1 5 6">
        <text>[protein]-peptidylproline (omega=180) = [protein]-peptidylproline (omega=0)</text>
        <dbReference type="Rhea" id="RHEA:16237"/>
        <dbReference type="Rhea" id="RHEA-COMP:10747"/>
        <dbReference type="Rhea" id="RHEA-COMP:10748"/>
        <dbReference type="ChEBI" id="CHEBI:83833"/>
        <dbReference type="ChEBI" id="CHEBI:83834"/>
        <dbReference type="EC" id="5.2.1.8"/>
    </reaction>
</comment>
<reference evidence="9" key="1">
    <citation type="journal article" date="2019" name="Int. J. Syst. Evol. Microbiol.">
        <title>The Global Catalogue of Microorganisms (GCM) 10K type strain sequencing project: providing services to taxonomists for standard genome sequencing and annotation.</title>
        <authorList>
            <consortium name="The Broad Institute Genomics Platform"/>
            <consortium name="The Broad Institute Genome Sequencing Center for Infectious Disease"/>
            <person name="Wu L."/>
            <person name="Ma J."/>
        </authorList>
    </citation>
    <scope>NUCLEOTIDE SEQUENCE [LARGE SCALE GENOMIC DNA]</scope>
    <source>
        <strain evidence="9">CECT 9128</strain>
    </source>
</reference>
<evidence type="ECO:0000256" key="5">
    <source>
        <dbReference type="PROSITE-ProRule" id="PRU00277"/>
    </source>
</evidence>
<dbReference type="EC" id="5.2.1.8" evidence="6"/>
<dbReference type="Gene3D" id="3.10.50.40">
    <property type="match status" value="1"/>
</dbReference>
<evidence type="ECO:0000256" key="2">
    <source>
        <dbReference type="ARBA" id="ARBA00006577"/>
    </source>
</evidence>
<evidence type="ECO:0000256" key="1">
    <source>
        <dbReference type="ARBA" id="ARBA00000971"/>
    </source>
</evidence>
<dbReference type="Proteomes" id="UP001595793">
    <property type="component" value="Unassembled WGS sequence"/>
</dbReference>
<dbReference type="RefSeq" id="WP_290235244.1">
    <property type="nucleotide sequence ID" value="NZ_JAUFPZ010000002.1"/>
</dbReference>
<dbReference type="PANTHER" id="PTHR43811">
    <property type="entry name" value="FKBP-TYPE PEPTIDYL-PROLYL CIS-TRANS ISOMERASE FKPA"/>
    <property type="match status" value="1"/>
</dbReference>
<dbReference type="PROSITE" id="PS51257">
    <property type="entry name" value="PROKAR_LIPOPROTEIN"/>
    <property type="match status" value="1"/>
</dbReference>
<accession>A0ABV8H6X4</accession>
<evidence type="ECO:0000313" key="8">
    <source>
        <dbReference type="EMBL" id="MFC4026991.1"/>
    </source>
</evidence>
<name>A0ABV8H6X4_9FLAO</name>
<dbReference type="InterPro" id="IPR001179">
    <property type="entry name" value="PPIase_FKBP_dom"/>
</dbReference>
<protein>
    <recommendedName>
        <fullName evidence="6">Peptidyl-prolyl cis-trans isomerase</fullName>
        <ecNumber evidence="6">5.2.1.8</ecNumber>
    </recommendedName>
</protein>
<keyword evidence="4 5" id="KW-0413">Isomerase</keyword>
<organism evidence="8 9">
    <name type="scientific">Zunongwangia endophytica</name>
    <dbReference type="NCBI Taxonomy" id="1808945"/>
    <lineage>
        <taxon>Bacteria</taxon>
        <taxon>Pseudomonadati</taxon>
        <taxon>Bacteroidota</taxon>
        <taxon>Flavobacteriia</taxon>
        <taxon>Flavobacteriales</taxon>
        <taxon>Flavobacteriaceae</taxon>
        <taxon>Zunongwangia</taxon>
    </lineage>
</organism>
<comment type="caution">
    <text evidence="8">The sequence shown here is derived from an EMBL/GenBank/DDBJ whole genome shotgun (WGS) entry which is preliminary data.</text>
</comment>
<comment type="similarity">
    <text evidence="2 6">Belongs to the FKBP-type PPIase family.</text>
</comment>
<evidence type="ECO:0000313" key="9">
    <source>
        <dbReference type="Proteomes" id="UP001595793"/>
    </source>
</evidence>
<dbReference type="PANTHER" id="PTHR43811:SF19">
    <property type="entry name" value="39 KDA FK506-BINDING NUCLEAR PROTEIN"/>
    <property type="match status" value="1"/>
</dbReference>
<dbReference type="EMBL" id="JBHSAS010000006">
    <property type="protein sequence ID" value="MFC4026991.1"/>
    <property type="molecule type" value="Genomic_DNA"/>
</dbReference>
<keyword evidence="3 5" id="KW-0697">Rotamase</keyword>
<evidence type="ECO:0000256" key="6">
    <source>
        <dbReference type="RuleBase" id="RU003915"/>
    </source>
</evidence>